<dbReference type="Pfam" id="PF25597">
    <property type="entry name" value="SH3_retrovirus"/>
    <property type="match status" value="1"/>
</dbReference>
<dbReference type="SUPFAM" id="SSF56672">
    <property type="entry name" value="DNA/RNA polymerases"/>
    <property type="match status" value="1"/>
</dbReference>
<dbReference type="InterPro" id="IPR025724">
    <property type="entry name" value="GAG-pre-integrase_dom"/>
</dbReference>
<evidence type="ECO:0000313" key="6">
    <source>
        <dbReference type="EMBL" id="PKU69741.1"/>
    </source>
</evidence>
<evidence type="ECO:0000259" key="5">
    <source>
        <dbReference type="PROSITE" id="PS50994"/>
    </source>
</evidence>
<keyword evidence="1" id="KW-0645">Protease</keyword>
<dbReference type="Pfam" id="PF07727">
    <property type="entry name" value="RVT_2"/>
    <property type="match status" value="1"/>
</dbReference>
<dbReference type="InterPro" id="IPR039537">
    <property type="entry name" value="Retrotran_Ty1/copia-like"/>
</dbReference>
<dbReference type="GO" id="GO:0003676">
    <property type="term" value="F:nucleic acid binding"/>
    <property type="evidence" value="ECO:0007669"/>
    <property type="project" value="InterPro"/>
</dbReference>
<dbReference type="InterPro" id="IPR036397">
    <property type="entry name" value="RNaseH_sf"/>
</dbReference>
<dbReference type="InterPro" id="IPR013103">
    <property type="entry name" value="RVT_2"/>
</dbReference>
<dbReference type="PROSITE" id="PS50994">
    <property type="entry name" value="INTEGRASE"/>
    <property type="match status" value="1"/>
</dbReference>
<reference evidence="6 7" key="2">
    <citation type="journal article" date="2017" name="Nature">
        <title>The Apostasia genome and the evolution of orchids.</title>
        <authorList>
            <person name="Zhang G.Q."/>
            <person name="Liu K.W."/>
            <person name="Li Z."/>
            <person name="Lohaus R."/>
            <person name="Hsiao Y.Y."/>
            <person name="Niu S.C."/>
            <person name="Wang J.Y."/>
            <person name="Lin Y.C."/>
            <person name="Xu Q."/>
            <person name="Chen L.J."/>
            <person name="Yoshida K."/>
            <person name="Fujiwara S."/>
            <person name="Wang Z.W."/>
            <person name="Zhang Y.Q."/>
            <person name="Mitsuda N."/>
            <person name="Wang M."/>
            <person name="Liu G.H."/>
            <person name="Pecoraro L."/>
            <person name="Huang H.X."/>
            <person name="Xiao X.J."/>
            <person name="Lin M."/>
            <person name="Wu X.Y."/>
            <person name="Wu W.L."/>
            <person name="Chen Y.Y."/>
            <person name="Chang S.B."/>
            <person name="Sakamoto S."/>
            <person name="Ohme-Takagi M."/>
            <person name="Yagi M."/>
            <person name="Zeng S.J."/>
            <person name="Shen C.Y."/>
            <person name="Yeh C.M."/>
            <person name="Luo Y.B."/>
            <person name="Tsai W.C."/>
            <person name="Van de Peer Y."/>
            <person name="Liu Z.J."/>
        </authorList>
    </citation>
    <scope>NUCLEOTIDE SEQUENCE [LARGE SCALE GENOMIC DNA]</scope>
    <source>
        <tissue evidence="6">The whole plant</tissue>
    </source>
</reference>
<evidence type="ECO:0000256" key="3">
    <source>
        <dbReference type="ARBA" id="ARBA00022750"/>
    </source>
</evidence>
<keyword evidence="2" id="KW-0479">Metal-binding</keyword>
<dbReference type="InterPro" id="IPR012337">
    <property type="entry name" value="RNaseH-like_sf"/>
</dbReference>
<dbReference type="InterPro" id="IPR043502">
    <property type="entry name" value="DNA/RNA_pol_sf"/>
</dbReference>
<proteinExistence type="predicted"/>
<evidence type="ECO:0000256" key="1">
    <source>
        <dbReference type="ARBA" id="ARBA00022670"/>
    </source>
</evidence>
<keyword evidence="4" id="KW-0378">Hydrolase</keyword>
<sequence length="1196" mass="135541">MENSMTSQMGEHSADAENAGEMIIPSSLKFVMSNLKNIVPTQLSPENYSLWRSQIVKLLRANGFEQFLDPAFSPPDKQIRTSDESFVPNPKYTQWIHMDQNLAAAMCSTISQSILPYIIHLESTATIWTALETRFQSTNRSKVIQLKNELHNISMSTTTCQIYYKKGHSAANCWHRLNEQYVPRSNNRALTAAQSSSTTNWFLDSGATSHLTNSLDNLSVTNSYQGSDNVTIGDGRSIQIAHSGSGLLHTYSRKFNLAQLLHVPELKYNLLSISKLTKDNNISITFEPNEFVFKDLQTQQILLRGPCLDGLYLLRTQQSSATAAALKATTKGHISWHNRLGHPNSRTLELIKNCNSHLHIVSDFDICHSCNLAKAHKMPFEKSSNRRSTPLELVHSDVWGPAPVESTQGYKFYVLFVDDYTRFVCLFPMKQKSEVPNIFFNFKNYVEKLTSHQIKSLRTDGGTEYTNHQLTQFLKDNGILHQISCPYTPEQNGLAERKHRHIIETTRSLLFTADVPYKFWPDATITSVYLINHMPSPTTSNKSPFELLYNHHPDYSHLRTFGCACYPLIPSALRNKLQPKAHSCVFLGYSENYKGYKCLDISTNKLFMSRHLTFAENIFPFSTNKTSQPDHLHADNTNPALLQPTPNTLFHPHATNTSTICPSDQQGNQQENQVHFPNHSDAPSIIQPVAESPTHITKQAGHPMVTRRQTGKLKPVVKLNLLHTTLPSHQHKDPTNYTKASKHPEWRKAMAAEFFALQTQGTWSLVEPPKGINPLGCKWTFRTKYHSDGSIARYKARLVALGNHQEQGIDYNETFSPVAKLPTIRILLTVALHYNWSVQQLDVANAFLHGKLQELVYMMQPKGFEDATHPHQVCRLNKAIYGLRQAPRQWYTTFTTYLLSIGFSHSKSDPSLLLLKEKFATIYLIVYVDDILITGDNPVAIQRLLHQLNRQFSMKHLGEANMFLGIHITKHNSKYFLSQEKYAASILQQADMLKCNPLANPTVTKFPSAFSPNNVISDPAMYRKITGALQYLTLTRPDIAFSVNLLSQHMHDPSPQHQYLLKRQIRYLKGTLAYGLPITRNNLVLQSFSDADWAGDPISRKSTSGYCSFLGTTLISWTVKKQHTVARSSTESEYRSLAALTADIIWLKWILADFGIPSEQPTDLFCDNTSAIALANNPVFHARTKHIEIDQRFVRD</sequence>
<gene>
    <name evidence="6" type="ORF">MA16_Dca027121</name>
</gene>
<dbReference type="GO" id="GO:0046872">
    <property type="term" value="F:metal ion binding"/>
    <property type="evidence" value="ECO:0007669"/>
    <property type="project" value="UniProtKB-KW"/>
</dbReference>
<dbReference type="AlphaFoldDB" id="A0A2I0W258"/>
<evidence type="ECO:0000256" key="4">
    <source>
        <dbReference type="ARBA" id="ARBA00022801"/>
    </source>
</evidence>
<evidence type="ECO:0000256" key="2">
    <source>
        <dbReference type="ARBA" id="ARBA00022723"/>
    </source>
</evidence>
<dbReference type="GO" id="GO:0015074">
    <property type="term" value="P:DNA integration"/>
    <property type="evidence" value="ECO:0007669"/>
    <property type="project" value="InterPro"/>
</dbReference>
<dbReference type="Proteomes" id="UP000233837">
    <property type="component" value="Unassembled WGS sequence"/>
</dbReference>
<dbReference type="EMBL" id="KZ503002">
    <property type="protein sequence ID" value="PKU69741.1"/>
    <property type="molecule type" value="Genomic_DNA"/>
</dbReference>
<dbReference type="PANTHER" id="PTHR42648">
    <property type="entry name" value="TRANSPOSASE, PUTATIVE-RELATED"/>
    <property type="match status" value="1"/>
</dbReference>
<dbReference type="Pfam" id="PF00665">
    <property type="entry name" value="rve"/>
    <property type="match status" value="1"/>
</dbReference>
<protein>
    <submittedName>
        <fullName evidence="6">Retrovirus-related Pol polyprotein from transposon TNT 1-94</fullName>
    </submittedName>
</protein>
<dbReference type="SUPFAM" id="SSF53098">
    <property type="entry name" value="Ribonuclease H-like"/>
    <property type="match status" value="1"/>
</dbReference>
<accession>A0A2I0W258</accession>
<dbReference type="Pfam" id="PF13976">
    <property type="entry name" value="gag_pre-integrs"/>
    <property type="match status" value="1"/>
</dbReference>
<reference evidence="6 7" key="1">
    <citation type="journal article" date="2016" name="Sci. Rep.">
        <title>The Dendrobium catenatum Lindl. genome sequence provides insights into polysaccharide synthase, floral development and adaptive evolution.</title>
        <authorList>
            <person name="Zhang G.Q."/>
            <person name="Xu Q."/>
            <person name="Bian C."/>
            <person name="Tsai W.C."/>
            <person name="Yeh C.M."/>
            <person name="Liu K.W."/>
            <person name="Yoshida K."/>
            <person name="Zhang L.S."/>
            <person name="Chang S.B."/>
            <person name="Chen F."/>
            <person name="Shi Y."/>
            <person name="Su Y.Y."/>
            <person name="Zhang Y.Q."/>
            <person name="Chen L.J."/>
            <person name="Yin Y."/>
            <person name="Lin M."/>
            <person name="Huang H."/>
            <person name="Deng H."/>
            <person name="Wang Z.W."/>
            <person name="Zhu S.L."/>
            <person name="Zhao X."/>
            <person name="Deng C."/>
            <person name="Niu S.C."/>
            <person name="Huang J."/>
            <person name="Wang M."/>
            <person name="Liu G.H."/>
            <person name="Yang H.J."/>
            <person name="Xiao X.J."/>
            <person name="Hsiao Y.Y."/>
            <person name="Wu W.L."/>
            <person name="Chen Y.Y."/>
            <person name="Mitsuda N."/>
            <person name="Ohme-Takagi M."/>
            <person name="Luo Y.B."/>
            <person name="Van de Peer Y."/>
            <person name="Liu Z.J."/>
        </authorList>
    </citation>
    <scope>NUCLEOTIDE SEQUENCE [LARGE SCALE GENOMIC DNA]</scope>
    <source>
        <tissue evidence="6">The whole plant</tissue>
    </source>
</reference>
<dbReference type="GO" id="GO:0004190">
    <property type="term" value="F:aspartic-type endopeptidase activity"/>
    <property type="evidence" value="ECO:0007669"/>
    <property type="project" value="UniProtKB-KW"/>
</dbReference>
<feature type="domain" description="Integrase catalytic" evidence="5">
    <location>
        <begin position="386"/>
        <end position="552"/>
    </location>
</feature>
<keyword evidence="3" id="KW-0064">Aspartyl protease</keyword>
<dbReference type="InterPro" id="IPR054722">
    <property type="entry name" value="PolX-like_BBD"/>
</dbReference>
<dbReference type="InterPro" id="IPR057670">
    <property type="entry name" value="SH3_retrovirus"/>
</dbReference>
<dbReference type="GO" id="GO:0006508">
    <property type="term" value="P:proteolysis"/>
    <property type="evidence" value="ECO:0007669"/>
    <property type="project" value="UniProtKB-KW"/>
</dbReference>
<dbReference type="Gene3D" id="3.30.420.10">
    <property type="entry name" value="Ribonuclease H-like superfamily/Ribonuclease H"/>
    <property type="match status" value="1"/>
</dbReference>
<keyword evidence="7" id="KW-1185">Reference proteome</keyword>
<dbReference type="CDD" id="cd09272">
    <property type="entry name" value="RNase_HI_RT_Ty1"/>
    <property type="match status" value="1"/>
</dbReference>
<evidence type="ECO:0000313" key="7">
    <source>
        <dbReference type="Proteomes" id="UP000233837"/>
    </source>
</evidence>
<dbReference type="InterPro" id="IPR001584">
    <property type="entry name" value="Integrase_cat-core"/>
</dbReference>
<name>A0A2I0W258_9ASPA</name>
<dbReference type="Pfam" id="PF22936">
    <property type="entry name" value="Pol_BBD"/>
    <property type="match status" value="1"/>
</dbReference>
<organism evidence="6 7">
    <name type="scientific">Dendrobium catenatum</name>
    <dbReference type="NCBI Taxonomy" id="906689"/>
    <lineage>
        <taxon>Eukaryota</taxon>
        <taxon>Viridiplantae</taxon>
        <taxon>Streptophyta</taxon>
        <taxon>Embryophyta</taxon>
        <taxon>Tracheophyta</taxon>
        <taxon>Spermatophyta</taxon>
        <taxon>Magnoliopsida</taxon>
        <taxon>Liliopsida</taxon>
        <taxon>Asparagales</taxon>
        <taxon>Orchidaceae</taxon>
        <taxon>Epidendroideae</taxon>
        <taxon>Malaxideae</taxon>
        <taxon>Dendrobiinae</taxon>
        <taxon>Dendrobium</taxon>
    </lineage>
</organism>
<dbReference type="PANTHER" id="PTHR42648:SF26">
    <property type="entry name" value="INTEGRASE CATALYTIC DOMAIN-CONTAINING PROTEIN"/>
    <property type="match status" value="1"/>
</dbReference>